<keyword evidence="1" id="KW-0472">Membrane</keyword>
<evidence type="ECO:0000313" key="3">
    <source>
        <dbReference type="Proteomes" id="UP000264719"/>
    </source>
</evidence>
<name>A0A348WC12_9RHOB</name>
<dbReference type="EMBL" id="DMVW01000094">
    <property type="protein sequence ID" value="HAR52074.1"/>
    <property type="molecule type" value="Genomic_DNA"/>
</dbReference>
<sequence>MQLFPRRSPEEKARSVKEAAVLTGLFLVLALAGFGVFLFGGPGLPPGDDGVWNVIRWIGLLLGLASAYITAQCVLSLVVEATVGPERYFAFILLLMAIWGLWTWLS</sequence>
<accession>A0A348WC12</accession>
<feature type="transmembrane region" description="Helical" evidence="1">
    <location>
        <begin position="54"/>
        <end position="79"/>
    </location>
</feature>
<dbReference type="Proteomes" id="UP000264719">
    <property type="component" value="Unassembled WGS sequence"/>
</dbReference>
<dbReference type="RefSeq" id="WP_339854971.1">
    <property type="nucleotide sequence ID" value="NZ_CAXAXR010000015.1"/>
</dbReference>
<keyword evidence="1" id="KW-1133">Transmembrane helix</keyword>
<proteinExistence type="predicted"/>
<protein>
    <submittedName>
        <fullName evidence="2">Uncharacterized protein</fullName>
    </submittedName>
</protein>
<gene>
    <name evidence="2" type="ORF">DCS45_09395</name>
</gene>
<evidence type="ECO:0000256" key="1">
    <source>
        <dbReference type="SAM" id="Phobius"/>
    </source>
</evidence>
<feature type="transmembrane region" description="Helical" evidence="1">
    <location>
        <begin position="20"/>
        <end position="42"/>
    </location>
</feature>
<keyword evidence="1" id="KW-0812">Transmembrane</keyword>
<organism evidence="2 3">
    <name type="scientific">Roseovarius nubinhibens</name>
    <dbReference type="NCBI Taxonomy" id="314263"/>
    <lineage>
        <taxon>Bacteria</taxon>
        <taxon>Pseudomonadati</taxon>
        <taxon>Pseudomonadota</taxon>
        <taxon>Alphaproteobacteria</taxon>
        <taxon>Rhodobacterales</taxon>
        <taxon>Roseobacteraceae</taxon>
        <taxon>Roseovarius</taxon>
    </lineage>
</organism>
<evidence type="ECO:0000313" key="2">
    <source>
        <dbReference type="EMBL" id="HAR52074.1"/>
    </source>
</evidence>
<reference evidence="2 3" key="1">
    <citation type="journal article" date="2018" name="Nat. Biotechnol.">
        <title>A standardized bacterial taxonomy based on genome phylogeny substantially revises the tree of life.</title>
        <authorList>
            <person name="Parks D.H."/>
            <person name="Chuvochina M."/>
            <person name="Waite D.W."/>
            <person name="Rinke C."/>
            <person name="Skarshewski A."/>
            <person name="Chaumeil P.A."/>
            <person name="Hugenholtz P."/>
        </authorList>
    </citation>
    <scope>NUCLEOTIDE SEQUENCE [LARGE SCALE GENOMIC DNA]</scope>
    <source>
        <strain evidence="2">UBA9169</strain>
    </source>
</reference>
<dbReference type="AlphaFoldDB" id="A0A348WC12"/>
<comment type="caution">
    <text evidence="2">The sequence shown here is derived from an EMBL/GenBank/DDBJ whole genome shotgun (WGS) entry which is preliminary data.</text>
</comment>
<feature type="transmembrane region" description="Helical" evidence="1">
    <location>
        <begin position="88"/>
        <end position="105"/>
    </location>
</feature>